<evidence type="ECO:0000313" key="2">
    <source>
        <dbReference type="Proteomes" id="UP000233551"/>
    </source>
</evidence>
<dbReference type="EMBL" id="PGOL01001092">
    <property type="protein sequence ID" value="PKI60941.1"/>
    <property type="molecule type" value="Genomic_DNA"/>
</dbReference>
<organism evidence="1 2">
    <name type="scientific">Punica granatum</name>
    <name type="common">Pomegranate</name>
    <dbReference type="NCBI Taxonomy" id="22663"/>
    <lineage>
        <taxon>Eukaryota</taxon>
        <taxon>Viridiplantae</taxon>
        <taxon>Streptophyta</taxon>
        <taxon>Embryophyta</taxon>
        <taxon>Tracheophyta</taxon>
        <taxon>Spermatophyta</taxon>
        <taxon>Magnoliopsida</taxon>
        <taxon>eudicotyledons</taxon>
        <taxon>Gunneridae</taxon>
        <taxon>Pentapetalae</taxon>
        <taxon>rosids</taxon>
        <taxon>malvids</taxon>
        <taxon>Myrtales</taxon>
        <taxon>Lythraceae</taxon>
        <taxon>Punica</taxon>
    </lineage>
</organism>
<sequence length="129" mass="14726">MDTSKQRDHRARMWASTRRNFGPHRDQTGVLLKVFGYILYTSTQPKMGNLLPSHFGPPALKGTSTGYPTILDCPDKAQVTIRNRVTRVNQTALGHDDREDPKFPTKTTFLARLPRHLLNRPIKDTRGQM</sequence>
<evidence type="ECO:0000313" key="1">
    <source>
        <dbReference type="EMBL" id="PKI60941.1"/>
    </source>
</evidence>
<keyword evidence="2" id="KW-1185">Reference proteome</keyword>
<name>A0A2I0JXB6_PUNGR</name>
<reference evidence="1 2" key="1">
    <citation type="submission" date="2017-11" db="EMBL/GenBank/DDBJ databases">
        <title>De-novo sequencing of pomegranate (Punica granatum L.) genome.</title>
        <authorList>
            <person name="Akparov Z."/>
            <person name="Amiraslanov A."/>
            <person name="Hajiyeva S."/>
            <person name="Abbasov M."/>
            <person name="Kaur K."/>
            <person name="Hamwieh A."/>
            <person name="Solovyev V."/>
            <person name="Salamov A."/>
            <person name="Braich B."/>
            <person name="Kosarev P."/>
            <person name="Mahmoud A."/>
            <person name="Hajiyev E."/>
            <person name="Babayeva S."/>
            <person name="Izzatullayeva V."/>
            <person name="Mammadov A."/>
            <person name="Mammadov A."/>
            <person name="Sharifova S."/>
            <person name="Ojaghi J."/>
            <person name="Eynullazada K."/>
            <person name="Bayramov B."/>
            <person name="Abdulazimova A."/>
            <person name="Shahmuradov I."/>
        </authorList>
    </citation>
    <scope>NUCLEOTIDE SEQUENCE [LARGE SCALE GENOMIC DNA]</scope>
    <source>
        <strain evidence="2">cv. AG2017</strain>
        <tissue evidence="1">Leaf</tissue>
    </source>
</reference>
<protein>
    <submittedName>
        <fullName evidence="1">Uncharacterized protein</fullName>
    </submittedName>
</protein>
<dbReference type="AlphaFoldDB" id="A0A2I0JXB6"/>
<gene>
    <name evidence="1" type="ORF">CRG98_018647</name>
</gene>
<dbReference type="Proteomes" id="UP000233551">
    <property type="component" value="Unassembled WGS sequence"/>
</dbReference>
<proteinExistence type="predicted"/>
<accession>A0A2I0JXB6</accession>
<comment type="caution">
    <text evidence="1">The sequence shown here is derived from an EMBL/GenBank/DDBJ whole genome shotgun (WGS) entry which is preliminary data.</text>
</comment>